<protein>
    <submittedName>
        <fullName evidence="1">6532_t:CDS:1</fullName>
    </submittedName>
</protein>
<dbReference type="EMBL" id="CAJVPT010005935">
    <property type="protein sequence ID" value="CAG8525611.1"/>
    <property type="molecule type" value="Genomic_DNA"/>
</dbReference>
<dbReference type="Proteomes" id="UP000789525">
    <property type="component" value="Unassembled WGS sequence"/>
</dbReference>
<evidence type="ECO:0000313" key="2">
    <source>
        <dbReference type="Proteomes" id="UP000789525"/>
    </source>
</evidence>
<sequence length="413" mass="47194">MDRVDATDQQMLESLIIKAKQSDFVYLQSLGRISYRRFRIIIAEFGAEHELSFQDNEISRAIAQRKRSAALPALYSSEVMDSPEPSPEDLVTAYCQIADLHVSQGNYSTAFKLLAESKDKFIGIRRAALQWVVCLEKILYHKCFERDEFSNIDALETQLRGSCQDDEPMHTDFDYHRALYLEKIDRSDEILIHFDLANRAKAMIENIMPVILAEHSLYMQSIAHFIYAQCMIARITLDIKAQQKQSISWGDVLVPLKIAQKGFTRLESVSQLLNVIQLKSYIYNATGDIAKRDFEAREFRNLYGMQKANRRKQPDWDIPYYARYIQIQKEQLSPSKQDSGGWRGDTPESELEDSSLSTDTDTIRTIPMDTSIASTSAVNTSMASTNVAMTSAITMDTDDVSEDVAFEEYLNFP</sequence>
<accession>A0ACA9LF50</accession>
<proteinExistence type="predicted"/>
<reference evidence="1" key="1">
    <citation type="submission" date="2021-06" db="EMBL/GenBank/DDBJ databases">
        <authorList>
            <person name="Kallberg Y."/>
            <person name="Tangrot J."/>
            <person name="Rosling A."/>
        </authorList>
    </citation>
    <scope>NUCLEOTIDE SEQUENCE</scope>
    <source>
        <strain evidence="1">CL356</strain>
    </source>
</reference>
<evidence type="ECO:0000313" key="1">
    <source>
        <dbReference type="EMBL" id="CAG8525611.1"/>
    </source>
</evidence>
<comment type="caution">
    <text evidence="1">The sequence shown here is derived from an EMBL/GenBank/DDBJ whole genome shotgun (WGS) entry which is preliminary data.</text>
</comment>
<keyword evidence="2" id="KW-1185">Reference proteome</keyword>
<gene>
    <name evidence="1" type="ORF">ACOLOM_LOCUS3850</name>
</gene>
<organism evidence="1 2">
    <name type="scientific">Acaulospora colombiana</name>
    <dbReference type="NCBI Taxonomy" id="27376"/>
    <lineage>
        <taxon>Eukaryota</taxon>
        <taxon>Fungi</taxon>
        <taxon>Fungi incertae sedis</taxon>
        <taxon>Mucoromycota</taxon>
        <taxon>Glomeromycotina</taxon>
        <taxon>Glomeromycetes</taxon>
        <taxon>Diversisporales</taxon>
        <taxon>Acaulosporaceae</taxon>
        <taxon>Acaulospora</taxon>
    </lineage>
</organism>
<name>A0ACA9LF50_9GLOM</name>